<proteinExistence type="predicted"/>
<evidence type="ECO:0000313" key="2">
    <source>
        <dbReference type="Proteomes" id="UP000026901"/>
    </source>
</evidence>
<dbReference type="Proteomes" id="UP000026901">
    <property type="component" value="Segment"/>
</dbReference>
<organism evidence="1 2">
    <name type="scientific">Bacillus phage Evoli</name>
    <dbReference type="NCBI Taxonomy" id="1486658"/>
    <lineage>
        <taxon>Viruses</taxon>
        <taxon>Duplodnaviria</taxon>
        <taxon>Heunggongvirae</taxon>
        <taxon>Uroviricota</taxon>
        <taxon>Caudoviricetes</taxon>
        <taxon>Herelleviridae</taxon>
        <taxon>Bastillevirinae</taxon>
        <taxon>Bastillevirus</taxon>
        <taxon>Bastillevirus evoli</taxon>
    </lineage>
</organism>
<reference evidence="2" key="1">
    <citation type="submission" date="2014-09" db="EMBL/GenBank/DDBJ databases">
        <authorList>
            <person name="Sauder A.B."/>
            <person name="McKenzie Q.R."/>
            <person name="Temple L.M."/>
            <person name="Alexis B.K."/>
            <person name="Al-Atrache Z."/>
            <person name="Lewis L.O."/>
            <person name="Loesser-Casey K.E."/>
            <person name="Mitchell K.J."/>
        </authorList>
    </citation>
    <scope>NUCLEOTIDE SEQUENCE [LARGE SCALE GENOMIC DNA]</scope>
</reference>
<accession>A0A024B150</accession>
<protein>
    <submittedName>
        <fullName evidence="1">Uncharacterized protein</fullName>
    </submittedName>
</protein>
<dbReference type="KEGG" id="vg:19525533"/>
<dbReference type="GeneID" id="19525533"/>
<sequence>MEIKESTNDIFNLSNKNITYYKRGCLSADGEPHYIVELVKEPNNVIYAVVYDVHTPHPKGQGLQPKKKAKRVKEHLNRFSTTTLLGRIANKMVRAKYNEKWVEEPPLFVAPVVLGNSTLSGRRGAGFYEREKDELKPKAGELVMVRGENTGVFVALDDIHWFGDFSVPVESIIKAIIKEQEQKSDFYDLTGDNDDTNNPLSRYYKNLE</sequence>
<keyword evidence="2" id="KW-1185">Reference proteome</keyword>
<name>A0A024B150_9CAUD</name>
<dbReference type="EMBL" id="KJ489398">
    <property type="protein sequence ID" value="AHZ09916.1"/>
    <property type="molecule type" value="Genomic_DNA"/>
</dbReference>
<evidence type="ECO:0000313" key="1">
    <source>
        <dbReference type="EMBL" id="AHZ09916.1"/>
    </source>
</evidence>
<dbReference type="OrthoDB" id="24648at10239"/>
<dbReference type="RefSeq" id="YP_009035713.1">
    <property type="nucleotide sequence ID" value="NC_024207.1"/>
</dbReference>